<dbReference type="SUPFAM" id="SSF56176">
    <property type="entry name" value="FAD-binding/transporter-associated domain-like"/>
    <property type="match status" value="1"/>
</dbReference>
<dbReference type="SMART" id="SM00116">
    <property type="entry name" value="CBS"/>
    <property type="match status" value="2"/>
</dbReference>
<evidence type="ECO:0000256" key="11">
    <source>
        <dbReference type="SAM" id="Phobius"/>
    </source>
</evidence>
<dbReference type="Pfam" id="PF01595">
    <property type="entry name" value="CNNM"/>
    <property type="match status" value="1"/>
</dbReference>
<keyword evidence="3" id="KW-1003">Cell membrane</keyword>
<accession>A0A2M9CRU8</accession>
<dbReference type="Pfam" id="PF03471">
    <property type="entry name" value="CorC_HlyC"/>
    <property type="match status" value="1"/>
</dbReference>
<dbReference type="GO" id="GO:0005886">
    <property type="term" value="C:plasma membrane"/>
    <property type="evidence" value="ECO:0007669"/>
    <property type="project" value="UniProtKB-SubCell"/>
</dbReference>
<dbReference type="AlphaFoldDB" id="A0A2M9CRU8"/>
<keyword evidence="5" id="KW-0677">Repeat</keyword>
<evidence type="ECO:0000313" key="14">
    <source>
        <dbReference type="EMBL" id="PJJ74565.1"/>
    </source>
</evidence>
<keyword evidence="4 10" id="KW-0812">Transmembrane</keyword>
<evidence type="ECO:0000256" key="3">
    <source>
        <dbReference type="ARBA" id="ARBA00022475"/>
    </source>
</evidence>
<evidence type="ECO:0000256" key="8">
    <source>
        <dbReference type="ARBA" id="ARBA00023136"/>
    </source>
</evidence>
<dbReference type="Pfam" id="PF00571">
    <property type="entry name" value="CBS"/>
    <property type="match status" value="2"/>
</dbReference>
<evidence type="ECO:0000256" key="1">
    <source>
        <dbReference type="ARBA" id="ARBA00004651"/>
    </source>
</evidence>
<gene>
    <name evidence="14" type="ORF">BXY57_0124</name>
</gene>
<organism evidence="14 15">
    <name type="scientific">Thermoflavifilum aggregans</name>
    <dbReference type="NCBI Taxonomy" id="454188"/>
    <lineage>
        <taxon>Bacteria</taxon>
        <taxon>Pseudomonadati</taxon>
        <taxon>Bacteroidota</taxon>
        <taxon>Chitinophagia</taxon>
        <taxon>Chitinophagales</taxon>
        <taxon>Chitinophagaceae</taxon>
        <taxon>Thermoflavifilum</taxon>
    </lineage>
</organism>
<evidence type="ECO:0000256" key="6">
    <source>
        <dbReference type="ARBA" id="ARBA00022989"/>
    </source>
</evidence>
<evidence type="ECO:0000256" key="2">
    <source>
        <dbReference type="ARBA" id="ARBA00006337"/>
    </source>
</evidence>
<keyword evidence="15" id="KW-1185">Reference proteome</keyword>
<dbReference type="Gene3D" id="3.30.465.10">
    <property type="match status" value="1"/>
</dbReference>
<evidence type="ECO:0000256" key="10">
    <source>
        <dbReference type="PROSITE-ProRule" id="PRU01193"/>
    </source>
</evidence>
<name>A0A2M9CRU8_9BACT</name>
<dbReference type="InterPro" id="IPR002550">
    <property type="entry name" value="CNNM"/>
</dbReference>
<evidence type="ECO:0000259" key="12">
    <source>
        <dbReference type="PROSITE" id="PS51371"/>
    </source>
</evidence>
<dbReference type="PROSITE" id="PS51846">
    <property type="entry name" value="CNNM"/>
    <property type="match status" value="1"/>
</dbReference>
<keyword evidence="7 9" id="KW-0129">CBS domain</keyword>
<dbReference type="NCBIfam" id="TIGR03520">
    <property type="entry name" value="GldE"/>
    <property type="match status" value="1"/>
</dbReference>
<evidence type="ECO:0000256" key="5">
    <source>
        <dbReference type="ARBA" id="ARBA00022737"/>
    </source>
</evidence>
<dbReference type="SMART" id="SM01091">
    <property type="entry name" value="CorC_HlyC"/>
    <property type="match status" value="1"/>
</dbReference>
<comment type="similarity">
    <text evidence="2">Belongs to the UPF0053 family.</text>
</comment>
<dbReference type="EMBL" id="PGFG01000001">
    <property type="protein sequence ID" value="PJJ74565.1"/>
    <property type="molecule type" value="Genomic_DNA"/>
</dbReference>
<feature type="domain" description="CBS" evidence="12">
    <location>
        <begin position="309"/>
        <end position="366"/>
    </location>
</feature>
<reference evidence="14 15" key="1">
    <citation type="submission" date="2017-11" db="EMBL/GenBank/DDBJ databases">
        <title>Genomic Encyclopedia of Archaeal and Bacterial Type Strains, Phase II (KMG-II): From Individual Species to Whole Genera.</title>
        <authorList>
            <person name="Goeker M."/>
        </authorList>
    </citation>
    <scope>NUCLEOTIDE SEQUENCE [LARGE SCALE GENOMIC DNA]</scope>
    <source>
        <strain evidence="14 15">DSM 27268</strain>
    </source>
</reference>
<dbReference type="GO" id="GO:0050660">
    <property type="term" value="F:flavin adenine dinucleotide binding"/>
    <property type="evidence" value="ECO:0007669"/>
    <property type="project" value="InterPro"/>
</dbReference>
<feature type="transmembrane region" description="Helical" evidence="11">
    <location>
        <begin position="41"/>
        <end position="69"/>
    </location>
</feature>
<evidence type="ECO:0000256" key="9">
    <source>
        <dbReference type="PROSITE-ProRule" id="PRU00703"/>
    </source>
</evidence>
<evidence type="ECO:0000313" key="15">
    <source>
        <dbReference type="Proteomes" id="UP000230000"/>
    </source>
</evidence>
<dbReference type="InterPro" id="IPR016169">
    <property type="entry name" value="FAD-bd_PCMH_sub2"/>
</dbReference>
<feature type="domain" description="CNNM transmembrane" evidence="13">
    <location>
        <begin position="37"/>
        <end position="226"/>
    </location>
</feature>
<dbReference type="RefSeq" id="WP_100313276.1">
    <property type="nucleotide sequence ID" value="NZ_PGFG01000001.1"/>
</dbReference>
<feature type="domain" description="CBS" evidence="12">
    <location>
        <begin position="245"/>
        <end position="304"/>
    </location>
</feature>
<dbReference type="OrthoDB" id="9798188at2"/>
<sequence>MMFISPLFLGFSLHHLSIPALSAASIRLAMVKQQELPMQNITFFAILLVVLILISALISGAEVAFFTIGEKERNMLRVRQKPGARQAIKLLENPRLLQATLLLANYVINICVILIANYLIDLFINYKENLILSYVIKLLVILIIVVLFGEIIPRVYATQYNIRVVLSSAGVIHVLQRMLGFASSFIVKTSENIEATLQKTRETDFLEKEINEAVDATIDENASAEEKNILKGIIKFSNITVRQVMRARLDVKGIPYDLSFREVVKQVGALHHARLPVYEEDLDHIRGILYSHDLLAHLDKGDEFDWHTLLRPAYFVPEHKLIEDLLHEFQTQEIHFAVVVDEFGGTSGIVTLEDIVEEVIGDIRDEFDEEEHAYTQIDTDTYVFDGKVMLNDVCRIMDLSPDTFDEIKGDSDSLAGLVLEMARKFPQVNEVLHWKDFEFTILEIDRMRIQKIKVRKNPFPDE</sequence>
<keyword evidence="8 10" id="KW-0472">Membrane</keyword>
<evidence type="ECO:0000256" key="7">
    <source>
        <dbReference type="ARBA" id="ARBA00023122"/>
    </source>
</evidence>
<dbReference type="InterPro" id="IPR019862">
    <property type="entry name" value="Motility-assoc_prot_GldE"/>
</dbReference>
<dbReference type="Gene3D" id="3.10.580.10">
    <property type="entry name" value="CBS-domain"/>
    <property type="match status" value="1"/>
</dbReference>
<protein>
    <submittedName>
        <fullName evidence="14">Gliding motility-associated protein GldE</fullName>
    </submittedName>
</protein>
<dbReference type="InterPro" id="IPR000644">
    <property type="entry name" value="CBS_dom"/>
</dbReference>
<dbReference type="InterPro" id="IPR044751">
    <property type="entry name" value="Ion_transp-like_CBS"/>
</dbReference>
<keyword evidence="6 10" id="KW-1133">Transmembrane helix</keyword>
<dbReference type="InterPro" id="IPR005170">
    <property type="entry name" value="Transptr-assoc_dom"/>
</dbReference>
<comment type="subcellular location">
    <subcellularLocation>
        <location evidence="1">Cell membrane</location>
        <topology evidence="1">Multi-pass membrane protein</topology>
    </subcellularLocation>
</comment>
<evidence type="ECO:0000259" key="13">
    <source>
        <dbReference type="PROSITE" id="PS51846"/>
    </source>
</evidence>
<dbReference type="PANTHER" id="PTHR22777:SF32">
    <property type="entry name" value="UPF0053 INNER MEMBRANE PROTEIN YFJD"/>
    <property type="match status" value="1"/>
</dbReference>
<dbReference type="PROSITE" id="PS51371">
    <property type="entry name" value="CBS"/>
    <property type="match status" value="2"/>
</dbReference>
<feature type="transmembrane region" description="Helical" evidence="11">
    <location>
        <begin position="131"/>
        <end position="152"/>
    </location>
</feature>
<dbReference type="PANTHER" id="PTHR22777">
    <property type="entry name" value="HEMOLYSIN-RELATED"/>
    <property type="match status" value="1"/>
</dbReference>
<dbReference type="InterPro" id="IPR036318">
    <property type="entry name" value="FAD-bd_PCMH-like_sf"/>
</dbReference>
<dbReference type="SUPFAM" id="SSF54631">
    <property type="entry name" value="CBS-domain pair"/>
    <property type="match status" value="1"/>
</dbReference>
<feature type="transmembrane region" description="Helical" evidence="11">
    <location>
        <begin position="164"/>
        <end position="187"/>
    </location>
</feature>
<proteinExistence type="inferred from homology"/>
<evidence type="ECO:0000256" key="4">
    <source>
        <dbReference type="ARBA" id="ARBA00022692"/>
    </source>
</evidence>
<dbReference type="CDD" id="cd04590">
    <property type="entry name" value="CBS_pair_CorC_HlyC_assoc"/>
    <property type="match status" value="1"/>
</dbReference>
<dbReference type="Proteomes" id="UP000230000">
    <property type="component" value="Unassembled WGS sequence"/>
</dbReference>
<dbReference type="InterPro" id="IPR046342">
    <property type="entry name" value="CBS_dom_sf"/>
</dbReference>
<comment type="caution">
    <text evidence="14">The sequence shown here is derived from an EMBL/GenBank/DDBJ whole genome shotgun (WGS) entry which is preliminary data.</text>
</comment>
<feature type="transmembrane region" description="Helical" evidence="11">
    <location>
        <begin position="96"/>
        <end position="119"/>
    </location>
</feature>
<dbReference type="FunFam" id="3.10.580.10:FF:000002">
    <property type="entry name" value="Magnesium/cobalt efflux protein CorC"/>
    <property type="match status" value="1"/>
</dbReference>